<gene>
    <name evidence="4" type="ORF">FOE78_06160</name>
</gene>
<keyword evidence="5" id="KW-1185">Reference proteome</keyword>
<reference evidence="4 5" key="1">
    <citation type="submission" date="2019-07" db="EMBL/GenBank/DDBJ databases">
        <title>Microlunatus dokdonensis sp. nov. isolated from the rhizospheric soil of the wild plant Elymus tsukushiensis.</title>
        <authorList>
            <person name="Ghim S.-Y."/>
            <person name="Hwang Y.-J."/>
            <person name="Son J.-S."/>
            <person name="Shin J.-H."/>
        </authorList>
    </citation>
    <scope>NUCLEOTIDE SEQUENCE [LARGE SCALE GENOMIC DNA]</scope>
    <source>
        <strain evidence="4 5">KUDC0627</strain>
    </source>
</reference>
<feature type="region of interest" description="Disordered" evidence="1">
    <location>
        <begin position="1"/>
        <end position="25"/>
    </location>
</feature>
<name>A0A516PWI8_9ACTN</name>
<keyword evidence="2" id="KW-0812">Transmembrane</keyword>
<dbReference type="InterPro" id="IPR012551">
    <property type="entry name" value="DUF1707_SHOCT-like"/>
</dbReference>
<dbReference type="Proteomes" id="UP000319263">
    <property type="component" value="Chromosome"/>
</dbReference>
<sequence>MRVVVRRTRTSRRATRPPGRVRRRSRWPTVAARRCACTELRNVREWDDHRHRFAFERVGPQGSLSRVNDLPISSKYRSTPDAAVSADEREQLTRRLNDAFAAGQLDQDDYSAKLDRLFSAHRLGELIPVVEGLPGAQSYAEPDAVRQSGQSAPGELTAARSGSRLTLAVIVAIALVVIIIAILLAIIL</sequence>
<keyword evidence="2" id="KW-1133">Transmembrane helix</keyword>
<evidence type="ECO:0000313" key="5">
    <source>
        <dbReference type="Proteomes" id="UP000319263"/>
    </source>
</evidence>
<protein>
    <submittedName>
        <fullName evidence="4">DUF1707 domain-containing protein</fullName>
    </submittedName>
</protein>
<organism evidence="4 5">
    <name type="scientific">Microlunatus elymi</name>
    <dbReference type="NCBI Taxonomy" id="2596828"/>
    <lineage>
        <taxon>Bacteria</taxon>
        <taxon>Bacillati</taxon>
        <taxon>Actinomycetota</taxon>
        <taxon>Actinomycetes</taxon>
        <taxon>Propionibacteriales</taxon>
        <taxon>Propionibacteriaceae</taxon>
        <taxon>Microlunatus</taxon>
    </lineage>
</organism>
<keyword evidence="2" id="KW-0472">Membrane</keyword>
<dbReference type="OrthoDB" id="3748531at2"/>
<accession>A0A516PWI8</accession>
<dbReference type="Pfam" id="PF08044">
    <property type="entry name" value="DUF1707"/>
    <property type="match status" value="1"/>
</dbReference>
<dbReference type="KEGG" id="mik:FOE78_06160"/>
<proteinExistence type="predicted"/>
<dbReference type="EMBL" id="CP041692">
    <property type="protein sequence ID" value="QDP95546.1"/>
    <property type="molecule type" value="Genomic_DNA"/>
</dbReference>
<evidence type="ECO:0000256" key="2">
    <source>
        <dbReference type="SAM" id="Phobius"/>
    </source>
</evidence>
<feature type="domain" description="DUF1707" evidence="3">
    <location>
        <begin position="84"/>
        <end position="134"/>
    </location>
</feature>
<evidence type="ECO:0000259" key="3">
    <source>
        <dbReference type="Pfam" id="PF08044"/>
    </source>
</evidence>
<evidence type="ECO:0000256" key="1">
    <source>
        <dbReference type="SAM" id="MobiDB-lite"/>
    </source>
</evidence>
<dbReference type="AlphaFoldDB" id="A0A516PWI8"/>
<evidence type="ECO:0000313" key="4">
    <source>
        <dbReference type="EMBL" id="QDP95546.1"/>
    </source>
</evidence>
<feature type="transmembrane region" description="Helical" evidence="2">
    <location>
        <begin position="165"/>
        <end position="187"/>
    </location>
</feature>